<evidence type="ECO:0000256" key="12">
    <source>
        <dbReference type="ARBA" id="ARBA00023136"/>
    </source>
</evidence>
<evidence type="ECO:0000256" key="2">
    <source>
        <dbReference type="ARBA" id="ARBA00004477"/>
    </source>
</evidence>
<dbReference type="GO" id="GO:0016020">
    <property type="term" value="C:membrane"/>
    <property type="evidence" value="ECO:0007669"/>
    <property type="project" value="InterPro"/>
</dbReference>
<dbReference type="InterPro" id="IPR014430">
    <property type="entry name" value="Scs7"/>
</dbReference>
<proteinExistence type="predicted"/>
<evidence type="ECO:0000259" key="15">
    <source>
        <dbReference type="Pfam" id="PF04116"/>
    </source>
</evidence>
<evidence type="ECO:0000256" key="13">
    <source>
        <dbReference type="ARBA" id="ARBA00023160"/>
    </source>
</evidence>
<keyword evidence="4 14" id="KW-0812">Transmembrane</keyword>
<keyword evidence="6" id="KW-0256">Endoplasmic reticulum</keyword>
<evidence type="ECO:0000256" key="11">
    <source>
        <dbReference type="ARBA" id="ARBA00023098"/>
    </source>
</evidence>
<gene>
    <name evidence="16" type="ORF">A33Q_1182</name>
</gene>
<keyword evidence="5" id="KW-0479">Metal-binding</keyword>
<evidence type="ECO:0000256" key="5">
    <source>
        <dbReference type="ARBA" id="ARBA00022723"/>
    </source>
</evidence>
<keyword evidence="3" id="KW-0444">Lipid biosynthesis</keyword>
<dbReference type="OrthoDB" id="9784228at2"/>
<evidence type="ECO:0000256" key="1">
    <source>
        <dbReference type="ARBA" id="ARBA00001947"/>
    </source>
</evidence>
<evidence type="ECO:0000256" key="3">
    <source>
        <dbReference type="ARBA" id="ARBA00022516"/>
    </source>
</evidence>
<keyword evidence="17" id="KW-1185">Reference proteome</keyword>
<keyword evidence="9 14" id="KW-1133">Transmembrane helix</keyword>
<evidence type="ECO:0000256" key="9">
    <source>
        <dbReference type="ARBA" id="ARBA00022989"/>
    </source>
</evidence>
<evidence type="ECO:0000256" key="6">
    <source>
        <dbReference type="ARBA" id="ARBA00022824"/>
    </source>
</evidence>
<organism evidence="16 17">
    <name type="scientific">Indibacter alkaliphilus (strain CCUG 57479 / KCTC 22604 / LW1)</name>
    <dbReference type="NCBI Taxonomy" id="1189612"/>
    <lineage>
        <taxon>Bacteria</taxon>
        <taxon>Pseudomonadati</taxon>
        <taxon>Bacteroidota</taxon>
        <taxon>Cytophagia</taxon>
        <taxon>Cytophagales</taxon>
        <taxon>Cyclobacteriaceae</taxon>
    </lineage>
</organism>
<dbReference type="STRING" id="1189612.A33Q_1182"/>
<keyword evidence="11" id="KW-0443">Lipid metabolism</keyword>
<keyword evidence="7" id="KW-0276">Fatty acid metabolism</keyword>
<evidence type="ECO:0000313" key="16">
    <source>
        <dbReference type="EMBL" id="EOZ98528.1"/>
    </source>
</evidence>
<dbReference type="eggNOG" id="COG3000">
    <property type="taxonomic scope" value="Bacteria"/>
</dbReference>
<comment type="cofactor">
    <cofactor evidence="1">
        <name>Zn(2+)</name>
        <dbReference type="ChEBI" id="CHEBI:29105"/>
    </cofactor>
</comment>
<dbReference type="AlphaFoldDB" id="S2E8B9"/>
<accession>S2E8B9</accession>
<keyword evidence="13" id="KW-0275">Fatty acid biosynthesis</keyword>
<evidence type="ECO:0000256" key="8">
    <source>
        <dbReference type="ARBA" id="ARBA00022833"/>
    </source>
</evidence>
<feature type="transmembrane region" description="Helical" evidence="14">
    <location>
        <begin position="20"/>
        <end position="37"/>
    </location>
</feature>
<sequence>MKTALIINKKQQEVKEAIKCLLIFIAIISLLFSIAAITANPSIFFMALMAIGYLAWTFTEYFMHRFWMHSTYRKLDNTPYHMHMNHHKHPTEIRITGRQRTFSIVSAIAISALAVYWNNYFTLFAGFLNGFLIYSMVHYILHQRWGKFLFPNVQRVHMHHHGKHPDKGFSFSTTLWDWLFGTLPPKESTISEKMKAYYFDGKAKNDKQY</sequence>
<name>S2E8B9_INDAL</name>
<dbReference type="PANTHER" id="PTHR12863:SF1">
    <property type="entry name" value="FATTY ACID 2-HYDROXYLASE"/>
    <property type="match status" value="1"/>
</dbReference>
<dbReference type="InterPro" id="IPR006694">
    <property type="entry name" value="Fatty_acid_hydroxylase"/>
</dbReference>
<dbReference type="Pfam" id="PF04116">
    <property type="entry name" value="FA_hydroxylase"/>
    <property type="match status" value="1"/>
</dbReference>
<evidence type="ECO:0000256" key="7">
    <source>
        <dbReference type="ARBA" id="ARBA00022832"/>
    </source>
</evidence>
<dbReference type="Proteomes" id="UP000006073">
    <property type="component" value="Unassembled WGS sequence"/>
</dbReference>
<feature type="domain" description="Fatty acid hydroxylase" evidence="15">
    <location>
        <begin position="50"/>
        <end position="182"/>
    </location>
</feature>
<reference evidence="16 17" key="1">
    <citation type="journal article" date="2013" name="Genome Announc.">
        <title>Draft Genome Sequence of Indibacter alkaliphilus Strain LW1T, Isolated from Lonar Lake, a Haloalkaline Lake in the Buldana District of Maharashtra, India.</title>
        <authorList>
            <person name="Singh A."/>
            <person name="Kumar Jangir P."/>
            <person name="Sharma R."/>
            <person name="Singh A."/>
            <person name="Kumar Pinnaka A."/>
            <person name="Shivaji S."/>
        </authorList>
    </citation>
    <scope>NUCLEOTIDE SEQUENCE [LARGE SCALE GENOMIC DNA]</scope>
    <source>
        <strain evidence="17">CCUG 57479 / KCTC 22604 / LW1</strain>
    </source>
</reference>
<evidence type="ECO:0000313" key="17">
    <source>
        <dbReference type="Proteomes" id="UP000006073"/>
    </source>
</evidence>
<protein>
    <submittedName>
        <fullName evidence="16">Fatty acid hydroxylase</fullName>
    </submittedName>
</protein>
<keyword evidence="12 14" id="KW-0472">Membrane</keyword>
<feature type="transmembrane region" description="Helical" evidence="14">
    <location>
        <begin position="101"/>
        <end position="117"/>
    </location>
</feature>
<feature type="transmembrane region" description="Helical" evidence="14">
    <location>
        <begin position="123"/>
        <end position="141"/>
    </location>
</feature>
<dbReference type="GO" id="GO:0080132">
    <property type="term" value="F:fatty acid 2-hydroxylase activity"/>
    <property type="evidence" value="ECO:0007669"/>
    <property type="project" value="InterPro"/>
</dbReference>
<evidence type="ECO:0000256" key="14">
    <source>
        <dbReference type="SAM" id="Phobius"/>
    </source>
</evidence>
<dbReference type="GO" id="GO:0006633">
    <property type="term" value="P:fatty acid biosynthetic process"/>
    <property type="evidence" value="ECO:0007669"/>
    <property type="project" value="UniProtKB-KW"/>
</dbReference>
<feature type="transmembrane region" description="Helical" evidence="14">
    <location>
        <begin position="43"/>
        <end position="63"/>
    </location>
</feature>
<keyword evidence="10" id="KW-0560">Oxidoreductase</keyword>
<comment type="caution">
    <text evidence="16">The sequence shown here is derived from an EMBL/GenBank/DDBJ whole genome shotgun (WGS) entry which is preliminary data.</text>
</comment>
<evidence type="ECO:0000256" key="10">
    <source>
        <dbReference type="ARBA" id="ARBA00023002"/>
    </source>
</evidence>
<evidence type="ECO:0000256" key="4">
    <source>
        <dbReference type="ARBA" id="ARBA00022692"/>
    </source>
</evidence>
<dbReference type="EMBL" id="ALWO02000023">
    <property type="protein sequence ID" value="EOZ98528.1"/>
    <property type="molecule type" value="Genomic_DNA"/>
</dbReference>
<dbReference type="RefSeq" id="WP_009032502.1">
    <property type="nucleotide sequence ID" value="NZ_ALWO02000023.1"/>
</dbReference>
<keyword evidence="8" id="KW-0862">Zinc</keyword>
<dbReference type="GO" id="GO:0005506">
    <property type="term" value="F:iron ion binding"/>
    <property type="evidence" value="ECO:0007669"/>
    <property type="project" value="InterPro"/>
</dbReference>
<dbReference type="PANTHER" id="PTHR12863">
    <property type="entry name" value="FATTY ACID HYDROXYLASE"/>
    <property type="match status" value="1"/>
</dbReference>
<comment type="subcellular location">
    <subcellularLocation>
        <location evidence="2">Endoplasmic reticulum membrane</location>
        <topology evidence="2">Multi-pass membrane protein</topology>
    </subcellularLocation>
</comment>